<evidence type="ECO:0008006" key="8">
    <source>
        <dbReference type="Google" id="ProtNLM"/>
    </source>
</evidence>
<dbReference type="PANTHER" id="PTHR30250:SF11">
    <property type="entry name" value="O-ANTIGEN TRANSPORTER-RELATED"/>
    <property type="match status" value="1"/>
</dbReference>
<dbReference type="AlphaFoldDB" id="A0A382ZM73"/>
<keyword evidence="2" id="KW-1003">Cell membrane</keyword>
<accession>A0A382ZM73</accession>
<protein>
    <recommendedName>
        <fullName evidence="8">Polysaccharide biosynthesis protein C-terminal domain-containing protein</fullName>
    </recommendedName>
</protein>
<feature type="transmembrane region" description="Helical" evidence="6">
    <location>
        <begin position="16"/>
        <end position="38"/>
    </location>
</feature>
<keyword evidence="5 6" id="KW-0472">Membrane</keyword>
<dbReference type="EMBL" id="UINC01184891">
    <property type="protein sequence ID" value="SVD96329.1"/>
    <property type="molecule type" value="Genomic_DNA"/>
</dbReference>
<feature type="transmembrane region" description="Helical" evidence="6">
    <location>
        <begin position="111"/>
        <end position="130"/>
    </location>
</feature>
<keyword evidence="4 6" id="KW-1133">Transmembrane helix</keyword>
<proteinExistence type="predicted"/>
<feature type="non-terminal residue" evidence="7">
    <location>
        <position position="256"/>
    </location>
</feature>
<feature type="transmembrane region" description="Helical" evidence="6">
    <location>
        <begin position="228"/>
        <end position="251"/>
    </location>
</feature>
<feature type="transmembrane region" description="Helical" evidence="6">
    <location>
        <begin position="192"/>
        <end position="216"/>
    </location>
</feature>
<evidence type="ECO:0000256" key="3">
    <source>
        <dbReference type="ARBA" id="ARBA00022692"/>
    </source>
</evidence>
<evidence type="ECO:0000256" key="2">
    <source>
        <dbReference type="ARBA" id="ARBA00022475"/>
    </source>
</evidence>
<evidence type="ECO:0000256" key="1">
    <source>
        <dbReference type="ARBA" id="ARBA00004651"/>
    </source>
</evidence>
<evidence type="ECO:0000256" key="5">
    <source>
        <dbReference type="ARBA" id="ARBA00023136"/>
    </source>
</evidence>
<dbReference type="GO" id="GO:0005886">
    <property type="term" value="C:plasma membrane"/>
    <property type="evidence" value="ECO:0007669"/>
    <property type="project" value="UniProtKB-SubCell"/>
</dbReference>
<name>A0A382ZM73_9ZZZZ</name>
<evidence type="ECO:0000313" key="7">
    <source>
        <dbReference type="EMBL" id="SVD96329.1"/>
    </source>
</evidence>
<feature type="transmembrane region" description="Helical" evidence="6">
    <location>
        <begin position="150"/>
        <end position="171"/>
    </location>
</feature>
<dbReference type="InterPro" id="IPR002797">
    <property type="entry name" value="Polysacc_synth"/>
</dbReference>
<dbReference type="InterPro" id="IPR050833">
    <property type="entry name" value="Poly_Biosynth_Transport"/>
</dbReference>
<sequence>SGDIATFIGLDISRVILVKLTFLNIIFTFGFRYFLYYLQFKRKSIFYITIALFQLIGICGLTIWFIMVKGSGLQGLIIAKTITLGVLFFLVIISLVWETKVLPTISNYLKMAKYGIPFIPMLLVFPILNVSDRFFLTMFVTPDEIGIYSVAYRIGMILQMVLVVPVQRSWLPMMYKMEIDDKENKNIIRDALFYFAVLGGLLLLVISNLGGFILKLASTDAYLAGAKFIPIILFAYYLNGFRVFFLSGAALKDQNK</sequence>
<evidence type="ECO:0000256" key="6">
    <source>
        <dbReference type="SAM" id="Phobius"/>
    </source>
</evidence>
<dbReference type="PANTHER" id="PTHR30250">
    <property type="entry name" value="PST FAMILY PREDICTED COLANIC ACID TRANSPORTER"/>
    <property type="match status" value="1"/>
</dbReference>
<feature type="transmembrane region" description="Helical" evidence="6">
    <location>
        <begin position="73"/>
        <end position="99"/>
    </location>
</feature>
<organism evidence="7">
    <name type="scientific">marine metagenome</name>
    <dbReference type="NCBI Taxonomy" id="408172"/>
    <lineage>
        <taxon>unclassified sequences</taxon>
        <taxon>metagenomes</taxon>
        <taxon>ecological metagenomes</taxon>
    </lineage>
</organism>
<gene>
    <name evidence="7" type="ORF">METZ01_LOCUS449183</name>
</gene>
<dbReference type="Pfam" id="PF01943">
    <property type="entry name" value="Polysacc_synt"/>
    <property type="match status" value="1"/>
</dbReference>
<feature type="transmembrane region" description="Helical" evidence="6">
    <location>
        <begin position="45"/>
        <end position="67"/>
    </location>
</feature>
<keyword evidence="3 6" id="KW-0812">Transmembrane</keyword>
<feature type="non-terminal residue" evidence="7">
    <location>
        <position position="1"/>
    </location>
</feature>
<reference evidence="7" key="1">
    <citation type="submission" date="2018-05" db="EMBL/GenBank/DDBJ databases">
        <authorList>
            <person name="Lanie J.A."/>
            <person name="Ng W.-L."/>
            <person name="Kazmierczak K.M."/>
            <person name="Andrzejewski T.M."/>
            <person name="Davidsen T.M."/>
            <person name="Wayne K.J."/>
            <person name="Tettelin H."/>
            <person name="Glass J.I."/>
            <person name="Rusch D."/>
            <person name="Podicherti R."/>
            <person name="Tsui H.-C.T."/>
            <person name="Winkler M.E."/>
        </authorList>
    </citation>
    <scope>NUCLEOTIDE SEQUENCE</scope>
</reference>
<comment type="subcellular location">
    <subcellularLocation>
        <location evidence="1">Cell membrane</location>
        <topology evidence="1">Multi-pass membrane protein</topology>
    </subcellularLocation>
</comment>
<evidence type="ECO:0000256" key="4">
    <source>
        <dbReference type="ARBA" id="ARBA00022989"/>
    </source>
</evidence>